<dbReference type="AlphaFoldDB" id="A0A3B0U7W3"/>
<dbReference type="CDD" id="cd00211">
    <property type="entry name" value="PTS_IIA_fru"/>
    <property type="match status" value="1"/>
</dbReference>
<protein>
    <submittedName>
        <fullName evidence="4">PTS IIA-like nitrogen-regulatory protein PtsN</fullName>
    </submittedName>
</protein>
<evidence type="ECO:0000256" key="1">
    <source>
        <dbReference type="ARBA" id="ARBA00004496"/>
    </source>
</evidence>
<dbReference type="GO" id="GO:0005737">
    <property type="term" value="C:cytoplasm"/>
    <property type="evidence" value="ECO:0007669"/>
    <property type="project" value="UniProtKB-SubCell"/>
</dbReference>
<proteinExistence type="predicted"/>
<dbReference type="InterPro" id="IPR051541">
    <property type="entry name" value="PTS_SugarTrans_NitroReg"/>
</dbReference>
<organism evidence="4">
    <name type="scientific">hydrothermal vent metagenome</name>
    <dbReference type="NCBI Taxonomy" id="652676"/>
    <lineage>
        <taxon>unclassified sequences</taxon>
        <taxon>metagenomes</taxon>
        <taxon>ecological metagenomes</taxon>
    </lineage>
</organism>
<comment type="subcellular location">
    <subcellularLocation>
        <location evidence="1">Cytoplasm</location>
    </subcellularLocation>
</comment>
<dbReference type="PANTHER" id="PTHR47738:SF2">
    <property type="entry name" value="PTS SYSTEM FRUCTOSE-LIKE EIIA COMPONENT"/>
    <property type="match status" value="1"/>
</dbReference>
<dbReference type="SUPFAM" id="SSF55804">
    <property type="entry name" value="Phoshotransferase/anion transport protein"/>
    <property type="match status" value="1"/>
</dbReference>
<evidence type="ECO:0000259" key="3">
    <source>
        <dbReference type="PROSITE" id="PS51094"/>
    </source>
</evidence>
<dbReference type="GO" id="GO:0016740">
    <property type="term" value="F:transferase activity"/>
    <property type="evidence" value="ECO:0007669"/>
    <property type="project" value="UniProtKB-KW"/>
</dbReference>
<evidence type="ECO:0000313" key="4">
    <source>
        <dbReference type="EMBL" id="VAW15506.1"/>
    </source>
</evidence>
<name>A0A3B0U7W3_9ZZZZ</name>
<dbReference type="InterPro" id="IPR002178">
    <property type="entry name" value="PTS_EIIA_type-2_dom"/>
</dbReference>
<accession>A0A3B0U7W3</accession>
<feature type="domain" description="PTS EIIA type-2" evidence="3">
    <location>
        <begin position="5"/>
        <end position="151"/>
    </location>
</feature>
<dbReference type="PANTHER" id="PTHR47738">
    <property type="entry name" value="PTS SYSTEM FRUCTOSE-LIKE EIIA COMPONENT-RELATED"/>
    <property type="match status" value="1"/>
</dbReference>
<dbReference type="InterPro" id="IPR016152">
    <property type="entry name" value="PTrfase/Anion_transptr"/>
</dbReference>
<gene>
    <name evidence="4" type="ORF">MNBD_BACTEROID05-427</name>
</gene>
<dbReference type="PROSITE" id="PS51094">
    <property type="entry name" value="PTS_EIIA_TYPE_2"/>
    <property type="match status" value="1"/>
</dbReference>
<dbReference type="EMBL" id="UOEN01000272">
    <property type="protein sequence ID" value="VAW15506.1"/>
    <property type="molecule type" value="Genomic_DNA"/>
</dbReference>
<dbReference type="Gene3D" id="3.40.930.10">
    <property type="entry name" value="Mannitol-specific EII, Chain A"/>
    <property type="match status" value="1"/>
</dbReference>
<keyword evidence="2" id="KW-0808">Transferase</keyword>
<dbReference type="PROSITE" id="PS00372">
    <property type="entry name" value="PTS_EIIA_TYPE_2_HIS"/>
    <property type="match status" value="1"/>
</dbReference>
<dbReference type="FunFam" id="3.40.930.10:FF:000009">
    <property type="entry name" value="PTS system, fructose specific IIABC component"/>
    <property type="match status" value="1"/>
</dbReference>
<evidence type="ECO:0000256" key="2">
    <source>
        <dbReference type="ARBA" id="ARBA00022679"/>
    </source>
</evidence>
<reference evidence="4" key="1">
    <citation type="submission" date="2018-06" db="EMBL/GenBank/DDBJ databases">
        <authorList>
            <person name="Zhirakovskaya E."/>
        </authorList>
    </citation>
    <scope>NUCLEOTIDE SEQUENCE</scope>
</reference>
<dbReference type="Pfam" id="PF00359">
    <property type="entry name" value="PTS_EIIA_2"/>
    <property type="match status" value="1"/>
</dbReference>
<sequence length="158" mass="17079">MKLSQFLCAKAVTSDLKSTTKEDAIDELLGLLIDAGEIDKKNKKKVFEVLMAREALGSTAIGQGIAIPHGKCDCVKKLVGCLGISKEGINFDSLDGEVAHIFFLLVAPVDSAGPHLKALARISRLLKDKFIRDSLISAEDTKKIMKIVAQEDGRLSEV</sequence>